<organism evidence="2 3">
    <name type="scientific">Calocera viscosa (strain TUFC12733)</name>
    <dbReference type="NCBI Taxonomy" id="1330018"/>
    <lineage>
        <taxon>Eukaryota</taxon>
        <taxon>Fungi</taxon>
        <taxon>Dikarya</taxon>
        <taxon>Basidiomycota</taxon>
        <taxon>Agaricomycotina</taxon>
        <taxon>Dacrymycetes</taxon>
        <taxon>Dacrymycetales</taxon>
        <taxon>Dacrymycetaceae</taxon>
        <taxon>Calocera</taxon>
    </lineage>
</organism>
<dbReference type="EMBL" id="KV417286">
    <property type="protein sequence ID" value="KZO95993.1"/>
    <property type="molecule type" value="Genomic_DNA"/>
</dbReference>
<gene>
    <name evidence="2" type="ORF">CALVIDRAFT_555412</name>
</gene>
<accession>A0A167LSR7</accession>
<dbReference type="STRING" id="1330018.A0A167LSR7"/>
<dbReference type="PANTHER" id="PTHR46644">
    <property type="entry name" value="DNA REPAIR PROTEIN XRCC2"/>
    <property type="match status" value="1"/>
</dbReference>
<evidence type="ECO:0000256" key="1">
    <source>
        <dbReference type="SAM" id="MobiDB-lite"/>
    </source>
</evidence>
<dbReference type="OrthoDB" id="420422at2759"/>
<name>A0A167LSR7_CALVF</name>
<protein>
    <recommendedName>
        <fullName evidence="4">DNA recombination and repair protein Rad51-like C-terminal domain-containing protein</fullName>
    </recommendedName>
</protein>
<evidence type="ECO:0000313" key="3">
    <source>
        <dbReference type="Proteomes" id="UP000076738"/>
    </source>
</evidence>
<dbReference type="GO" id="GO:0000724">
    <property type="term" value="P:double-strand break repair via homologous recombination"/>
    <property type="evidence" value="ECO:0007669"/>
    <property type="project" value="InterPro"/>
</dbReference>
<dbReference type="Gene3D" id="3.40.50.300">
    <property type="entry name" value="P-loop containing nucleotide triphosphate hydrolases"/>
    <property type="match status" value="1"/>
</dbReference>
<sequence>MLDGLLSTTHSSLTRGDLIELTSAAAVGKTQFLYFLCMTTILPFELALSLSSTGEDASVLLGGRGRSVVVCDCDNRWDILRLADHVEHYIRKRISLTESINASDIAPEAIQNAVQSALRNVHIFRPTGTLSLAATLQSLPAYHRTKMKDEEITMLMIDSMTAFYWTDRWELERSKGTWESHPMKHVARALNALRHELGVVVWMTTQNLFPHRPDTSTSMQHRGYIPEPTQRRMCSVRKR</sequence>
<evidence type="ECO:0000313" key="2">
    <source>
        <dbReference type="EMBL" id="KZO95993.1"/>
    </source>
</evidence>
<dbReference type="GO" id="GO:0000400">
    <property type="term" value="F:four-way junction DNA binding"/>
    <property type="evidence" value="ECO:0007669"/>
    <property type="project" value="TreeGrafter"/>
</dbReference>
<dbReference type="InterPro" id="IPR027417">
    <property type="entry name" value="P-loop_NTPase"/>
</dbReference>
<dbReference type="AlphaFoldDB" id="A0A167LSR7"/>
<evidence type="ECO:0008006" key="4">
    <source>
        <dbReference type="Google" id="ProtNLM"/>
    </source>
</evidence>
<feature type="region of interest" description="Disordered" evidence="1">
    <location>
        <begin position="212"/>
        <end position="239"/>
    </location>
</feature>
<dbReference type="GO" id="GO:0005657">
    <property type="term" value="C:replication fork"/>
    <property type="evidence" value="ECO:0007669"/>
    <property type="project" value="InterPro"/>
</dbReference>
<dbReference type="GO" id="GO:0005815">
    <property type="term" value="C:microtubule organizing center"/>
    <property type="evidence" value="ECO:0007669"/>
    <property type="project" value="TreeGrafter"/>
</dbReference>
<dbReference type="GO" id="GO:0042148">
    <property type="term" value="P:DNA strand invasion"/>
    <property type="evidence" value="ECO:0007669"/>
    <property type="project" value="TreeGrafter"/>
</dbReference>
<dbReference type="Proteomes" id="UP000076738">
    <property type="component" value="Unassembled WGS sequence"/>
</dbReference>
<dbReference type="CDD" id="cd19490">
    <property type="entry name" value="XRCC2"/>
    <property type="match status" value="1"/>
</dbReference>
<dbReference type="InterPro" id="IPR030547">
    <property type="entry name" value="XRCC2"/>
</dbReference>
<dbReference type="PANTHER" id="PTHR46644:SF2">
    <property type="entry name" value="DNA REPAIR PROTEIN XRCC2"/>
    <property type="match status" value="1"/>
</dbReference>
<dbReference type="SUPFAM" id="SSF52540">
    <property type="entry name" value="P-loop containing nucleoside triphosphate hydrolases"/>
    <property type="match status" value="1"/>
</dbReference>
<dbReference type="GO" id="GO:0033063">
    <property type="term" value="C:Rad51B-Rad51C-Rad51D-XRCC2 complex"/>
    <property type="evidence" value="ECO:0007669"/>
    <property type="project" value="InterPro"/>
</dbReference>
<keyword evidence="3" id="KW-1185">Reference proteome</keyword>
<proteinExistence type="predicted"/>
<reference evidence="2 3" key="1">
    <citation type="journal article" date="2016" name="Mol. Biol. Evol.">
        <title>Comparative Genomics of Early-Diverging Mushroom-Forming Fungi Provides Insights into the Origins of Lignocellulose Decay Capabilities.</title>
        <authorList>
            <person name="Nagy L.G."/>
            <person name="Riley R."/>
            <person name="Tritt A."/>
            <person name="Adam C."/>
            <person name="Daum C."/>
            <person name="Floudas D."/>
            <person name="Sun H."/>
            <person name="Yadav J.S."/>
            <person name="Pangilinan J."/>
            <person name="Larsson K.H."/>
            <person name="Matsuura K."/>
            <person name="Barry K."/>
            <person name="Labutti K."/>
            <person name="Kuo R."/>
            <person name="Ohm R.A."/>
            <person name="Bhattacharya S.S."/>
            <person name="Shirouzu T."/>
            <person name="Yoshinaga Y."/>
            <person name="Martin F.M."/>
            <person name="Grigoriev I.V."/>
            <person name="Hibbett D.S."/>
        </authorList>
    </citation>
    <scope>NUCLEOTIDE SEQUENCE [LARGE SCALE GENOMIC DNA]</scope>
    <source>
        <strain evidence="2 3">TUFC12733</strain>
    </source>
</reference>